<name>K2G161_9BACT</name>
<organism evidence="1">
    <name type="scientific">uncultured bacterium</name>
    <name type="common">gcode 4</name>
    <dbReference type="NCBI Taxonomy" id="1234023"/>
    <lineage>
        <taxon>Bacteria</taxon>
        <taxon>environmental samples</taxon>
    </lineage>
</organism>
<reference evidence="1" key="1">
    <citation type="journal article" date="2012" name="Science">
        <title>Fermentation, hydrogen, and sulfur metabolism in multiple uncultivated bacterial phyla.</title>
        <authorList>
            <person name="Wrighton K.C."/>
            <person name="Thomas B.C."/>
            <person name="Sharon I."/>
            <person name="Miller C.S."/>
            <person name="Castelle C.J."/>
            <person name="VerBerkmoes N.C."/>
            <person name="Wilkins M.J."/>
            <person name="Hettich R.L."/>
            <person name="Lipton M.S."/>
            <person name="Williams K.H."/>
            <person name="Long P.E."/>
            <person name="Banfield J.F."/>
        </authorList>
    </citation>
    <scope>NUCLEOTIDE SEQUENCE [LARGE SCALE GENOMIC DNA]</scope>
</reference>
<comment type="caution">
    <text evidence="1">The sequence shown here is derived from an EMBL/GenBank/DDBJ whole genome shotgun (WGS) entry which is preliminary data.</text>
</comment>
<gene>
    <name evidence="1" type="ORF">ACD_3C00123G0013</name>
</gene>
<evidence type="ECO:0000313" key="1">
    <source>
        <dbReference type="EMBL" id="EKE27947.1"/>
    </source>
</evidence>
<protein>
    <submittedName>
        <fullName evidence="1">Uncharacterized protein</fullName>
    </submittedName>
</protein>
<sequence length="196" mass="24010">MPNLYDRLIIPEENRLTSIRKEEAEFLYDFLKDKDIKSSLEVWLAYWCSTCHIISATDALHYAIDPYQDDYGNIWLKNVRDSWLSDKLIFVKELSHNALPKLSEEWLELDFAFIDWWHKFDDIFIDFYYIDLMLVQWWYVLFHDNWMKSTKFNISWILNNKPNYTLMETNIDNLVLLKKDWVDNRLWSHFEDFSII</sequence>
<dbReference type="AlphaFoldDB" id="K2G161"/>
<dbReference type="Gene3D" id="3.40.50.150">
    <property type="entry name" value="Vaccinia Virus protein VP39"/>
    <property type="match status" value="1"/>
</dbReference>
<dbReference type="InterPro" id="IPR029063">
    <property type="entry name" value="SAM-dependent_MTases_sf"/>
</dbReference>
<proteinExistence type="predicted"/>
<dbReference type="EMBL" id="AMFJ01000397">
    <property type="protein sequence ID" value="EKE27947.1"/>
    <property type="molecule type" value="Genomic_DNA"/>
</dbReference>
<accession>K2G161</accession>